<organism evidence="2 3">
    <name type="scientific">Prosthecochloris marina</name>
    <dbReference type="NCBI Taxonomy" id="2017681"/>
    <lineage>
        <taxon>Bacteria</taxon>
        <taxon>Pseudomonadati</taxon>
        <taxon>Chlorobiota</taxon>
        <taxon>Chlorobiia</taxon>
        <taxon>Chlorobiales</taxon>
        <taxon>Chlorobiaceae</taxon>
        <taxon>Prosthecochloris</taxon>
    </lineage>
</organism>
<proteinExistence type="predicted"/>
<protein>
    <submittedName>
        <fullName evidence="2">Uncharacterized protein</fullName>
    </submittedName>
</protein>
<dbReference type="Proteomes" id="UP000246278">
    <property type="component" value="Unassembled WGS sequence"/>
</dbReference>
<evidence type="ECO:0000256" key="1">
    <source>
        <dbReference type="SAM" id="MobiDB-lite"/>
    </source>
</evidence>
<dbReference type="EMBL" id="PDNZ01000004">
    <property type="protein sequence ID" value="PWW81962.1"/>
    <property type="molecule type" value="Genomic_DNA"/>
</dbReference>
<dbReference type="RefSeq" id="WP_110023094.1">
    <property type="nucleotide sequence ID" value="NZ_PDNZ01000004.1"/>
</dbReference>
<gene>
    <name evidence="2" type="ORF">CR164_06265</name>
</gene>
<reference evidence="3" key="1">
    <citation type="submission" date="2017-10" db="EMBL/GenBank/DDBJ databases">
        <authorList>
            <person name="Gaisin V.A."/>
            <person name="Rysina M.S."/>
            <person name="Grouzdev D.S."/>
        </authorList>
    </citation>
    <scope>NUCLEOTIDE SEQUENCE [LARGE SCALE GENOMIC DNA]</scope>
    <source>
        <strain evidence="3">V1</strain>
    </source>
</reference>
<dbReference type="OrthoDB" id="5180013at2"/>
<dbReference type="AlphaFoldDB" id="A0A317T5G1"/>
<feature type="compositionally biased region" description="Basic and acidic residues" evidence="1">
    <location>
        <begin position="189"/>
        <end position="200"/>
    </location>
</feature>
<sequence>MALPVLVTIEDINDLIGYLKTKPAGASVDDAKKVIRKQILDARKMPAYDQWNIIKREGENIKLDERGWHLARNSWPRHVVFQEILKSNTAYVSVLEWAFHSDLEEISNVDAGSHWHEHFSEVLGTDNEQSIKDRVVCFFRLCEEAKLGTLTIGRRGQTTRLALSTDTLELFIGAGISKEEEPSVEDSEVVSKLEKKQAENDDKEVEPPILIENSFHCSCR</sequence>
<accession>A0A317T5G1</accession>
<evidence type="ECO:0000313" key="3">
    <source>
        <dbReference type="Proteomes" id="UP000246278"/>
    </source>
</evidence>
<keyword evidence="3" id="KW-1185">Reference proteome</keyword>
<name>A0A317T5G1_9CHLB</name>
<evidence type="ECO:0000313" key="2">
    <source>
        <dbReference type="EMBL" id="PWW81962.1"/>
    </source>
</evidence>
<feature type="region of interest" description="Disordered" evidence="1">
    <location>
        <begin position="179"/>
        <end position="206"/>
    </location>
</feature>
<comment type="caution">
    <text evidence="2">The sequence shown here is derived from an EMBL/GenBank/DDBJ whole genome shotgun (WGS) entry which is preliminary data.</text>
</comment>